<organism evidence="1 2">
    <name type="scientific">Smallanthus sonchifolius</name>
    <dbReference type="NCBI Taxonomy" id="185202"/>
    <lineage>
        <taxon>Eukaryota</taxon>
        <taxon>Viridiplantae</taxon>
        <taxon>Streptophyta</taxon>
        <taxon>Embryophyta</taxon>
        <taxon>Tracheophyta</taxon>
        <taxon>Spermatophyta</taxon>
        <taxon>Magnoliopsida</taxon>
        <taxon>eudicotyledons</taxon>
        <taxon>Gunneridae</taxon>
        <taxon>Pentapetalae</taxon>
        <taxon>asterids</taxon>
        <taxon>campanulids</taxon>
        <taxon>Asterales</taxon>
        <taxon>Asteraceae</taxon>
        <taxon>Asteroideae</taxon>
        <taxon>Heliantheae alliance</taxon>
        <taxon>Millerieae</taxon>
        <taxon>Smallanthus</taxon>
    </lineage>
</organism>
<dbReference type="EMBL" id="CM042028">
    <property type="protein sequence ID" value="KAI3798398.1"/>
    <property type="molecule type" value="Genomic_DNA"/>
</dbReference>
<dbReference type="Proteomes" id="UP001056120">
    <property type="component" value="Linkage Group LG11"/>
</dbReference>
<gene>
    <name evidence="1" type="ORF">L1987_33673</name>
</gene>
<evidence type="ECO:0000313" key="1">
    <source>
        <dbReference type="EMBL" id="KAI3798398.1"/>
    </source>
</evidence>
<accession>A0ACB9HR05</accession>
<reference evidence="2" key="1">
    <citation type="journal article" date="2022" name="Mol. Ecol. Resour.">
        <title>The genomes of chicory, endive, great burdock and yacon provide insights into Asteraceae palaeo-polyploidization history and plant inulin production.</title>
        <authorList>
            <person name="Fan W."/>
            <person name="Wang S."/>
            <person name="Wang H."/>
            <person name="Wang A."/>
            <person name="Jiang F."/>
            <person name="Liu H."/>
            <person name="Zhao H."/>
            <person name="Xu D."/>
            <person name="Zhang Y."/>
        </authorList>
    </citation>
    <scope>NUCLEOTIDE SEQUENCE [LARGE SCALE GENOMIC DNA]</scope>
    <source>
        <strain evidence="2">cv. Yunnan</strain>
    </source>
</reference>
<reference evidence="1 2" key="2">
    <citation type="journal article" date="2022" name="Mol. Ecol. Resour.">
        <title>The genomes of chicory, endive, great burdock and yacon provide insights into Asteraceae paleo-polyploidization history and plant inulin production.</title>
        <authorList>
            <person name="Fan W."/>
            <person name="Wang S."/>
            <person name="Wang H."/>
            <person name="Wang A."/>
            <person name="Jiang F."/>
            <person name="Liu H."/>
            <person name="Zhao H."/>
            <person name="Xu D."/>
            <person name="Zhang Y."/>
        </authorList>
    </citation>
    <scope>NUCLEOTIDE SEQUENCE [LARGE SCALE GENOMIC DNA]</scope>
    <source>
        <strain evidence="2">cv. Yunnan</strain>
        <tissue evidence="1">Leaves</tissue>
    </source>
</reference>
<protein>
    <submittedName>
        <fullName evidence="1">Uncharacterized protein</fullName>
    </submittedName>
</protein>
<name>A0ACB9HR05_9ASTR</name>
<keyword evidence="2" id="KW-1185">Reference proteome</keyword>
<proteinExistence type="predicted"/>
<evidence type="ECO:0000313" key="2">
    <source>
        <dbReference type="Proteomes" id="UP001056120"/>
    </source>
</evidence>
<comment type="caution">
    <text evidence="1">The sequence shown here is derived from an EMBL/GenBank/DDBJ whole genome shotgun (WGS) entry which is preliminary data.</text>
</comment>
<sequence>MILPKNLGHSVLLTCQVSEDVNFAANGITVEAIKAFDGVVQSNITVKTLNLSGNNIGDEGAKILCDILVENNGIQKLQLNKCMVG</sequence>